<organism evidence="2 3">
    <name type="scientific">Nocardioides islandensis</name>
    <dbReference type="NCBI Taxonomy" id="433663"/>
    <lineage>
        <taxon>Bacteria</taxon>
        <taxon>Bacillati</taxon>
        <taxon>Actinomycetota</taxon>
        <taxon>Actinomycetes</taxon>
        <taxon>Propionibacteriales</taxon>
        <taxon>Nocardioidaceae</taxon>
        <taxon>Nocardioides</taxon>
    </lineage>
</organism>
<dbReference type="EMBL" id="JADKPN010000005">
    <property type="protein sequence ID" value="MBF4763590.1"/>
    <property type="molecule type" value="Genomic_DNA"/>
</dbReference>
<dbReference type="RefSeq" id="WP_194706773.1">
    <property type="nucleotide sequence ID" value="NZ_JADKPN010000005.1"/>
</dbReference>
<dbReference type="Proteomes" id="UP000640489">
    <property type="component" value="Unassembled WGS sequence"/>
</dbReference>
<proteinExistence type="predicted"/>
<sequence length="63" mass="7297">MSETPGEKTPRDEVERKRRLAEVFGDVLPDTTSDEREQQSDAADESARDSWYRDQVPPHHGER</sequence>
<accession>A0A930YKG3</accession>
<evidence type="ECO:0000313" key="2">
    <source>
        <dbReference type="EMBL" id="MBF4763590.1"/>
    </source>
</evidence>
<feature type="compositionally biased region" description="Basic and acidic residues" evidence="1">
    <location>
        <begin position="33"/>
        <end position="63"/>
    </location>
</feature>
<feature type="compositionally biased region" description="Basic and acidic residues" evidence="1">
    <location>
        <begin position="1"/>
        <end position="16"/>
    </location>
</feature>
<evidence type="ECO:0000256" key="1">
    <source>
        <dbReference type="SAM" id="MobiDB-lite"/>
    </source>
</evidence>
<gene>
    <name evidence="2" type="ORF">ISU07_10665</name>
</gene>
<feature type="region of interest" description="Disordered" evidence="1">
    <location>
        <begin position="1"/>
        <end position="63"/>
    </location>
</feature>
<evidence type="ECO:0000313" key="3">
    <source>
        <dbReference type="Proteomes" id="UP000640489"/>
    </source>
</evidence>
<comment type="caution">
    <text evidence="2">The sequence shown here is derived from an EMBL/GenBank/DDBJ whole genome shotgun (WGS) entry which is preliminary data.</text>
</comment>
<name>A0A930YKG3_9ACTN</name>
<reference evidence="2" key="1">
    <citation type="submission" date="2020-11" db="EMBL/GenBank/DDBJ databases">
        <title>Nocardioides sp. nov., isolated from Soil of Cynanchum wilfordii Hemsley rhizosphere.</title>
        <authorList>
            <person name="Lee J.-S."/>
            <person name="Suh M.K."/>
            <person name="Kim J.-S."/>
        </authorList>
    </citation>
    <scope>NUCLEOTIDE SEQUENCE</scope>
    <source>
        <strain evidence="2">KCTC 19275</strain>
    </source>
</reference>
<protein>
    <submittedName>
        <fullName evidence="2">Uncharacterized protein</fullName>
    </submittedName>
</protein>
<keyword evidence="3" id="KW-1185">Reference proteome</keyword>
<dbReference type="AlphaFoldDB" id="A0A930YKG3"/>